<reference evidence="1" key="1">
    <citation type="submission" date="2022-11" db="EMBL/GenBank/DDBJ databases">
        <title>Hoeflea poritis sp. nov., isolated from scleractinian coral Porites lutea.</title>
        <authorList>
            <person name="Zhang G."/>
            <person name="Wei Q."/>
            <person name="Cai L."/>
        </authorList>
    </citation>
    <scope>NUCLEOTIDE SEQUENCE</scope>
    <source>
        <strain evidence="1">E7-10</strain>
    </source>
</reference>
<protein>
    <recommendedName>
        <fullName evidence="3">Type III secretion system (T3SS) negative regulator GrlR</fullName>
    </recommendedName>
</protein>
<evidence type="ECO:0000313" key="2">
    <source>
        <dbReference type="Proteomes" id="UP001148313"/>
    </source>
</evidence>
<proteinExistence type="predicted"/>
<gene>
    <name evidence="1" type="ORF">OOZ53_23860</name>
</gene>
<keyword evidence="2" id="KW-1185">Reference proteome</keyword>
<dbReference type="InterPro" id="IPR043019">
    <property type="entry name" value="GrlR_sf"/>
</dbReference>
<name>A0ABT4VW36_9HYPH</name>
<organism evidence="1 2">
    <name type="scientific">Hoeflea poritis</name>
    <dbReference type="NCBI Taxonomy" id="2993659"/>
    <lineage>
        <taxon>Bacteria</taxon>
        <taxon>Pseudomonadati</taxon>
        <taxon>Pseudomonadota</taxon>
        <taxon>Alphaproteobacteria</taxon>
        <taxon>Hyphomicrobiales</taxon>
        <taxon>Rhizobiaceae</taxon>
        <taxon>Hoeflea</taxon>
    </lineage>
</organism>
<dbReference type="RefSeq" id="WP_271092278.1">
    <property type="nucleotide sequence ID" value="NZ_JAPJZH010000022.1"/>
</dbReference>
<dbReference type="EMBL" id="JAPJZH010000022">
    <property type="protein sequence ID" value="MDA4848415.1"/>
    <property type="molecule type" value="Genomic_DNA"/>
</dbReference>
<evidence type="ECO:0008006" key="3">
    <source>
        <dbReference type="Google" id="ProtNLM"/>
    </source>
</evidence>
<sequence>MIEGLYKVQFQAPLGMGYGVIHLQNGTANGGDSAIAYTGNYSVDEEQFSSTIQINRHSDSLPTVLGVDNASLNIKGKIDGNTIVGDGTTAQAPGVNLSIQLSLLKAA</sequence>
<dbReference type="Gene3D" id="2.40.128.380">
    <property type="entry name" value="T3SS negative regulator GrlR"/>
    <property type="match status" value="1"/>
</dbReference>
<comment type="caution">
    <text evidence="1">The sequence shown here is derived from an EMBL/GenBank/DDBJ whole genome shotgun (WGS) entry which is preliminary data.</text>
</comment>
<evidence type="ECO:0000313" key="1">
    <source>
        <dbReference type="EMBL" id="MDA4848415.1"/>
    </source>
</evidence>
<accession>A0ABT4VW36</accession>
<dbReference type="Proteomes" id="UP001148313">
    <property type="component" value="Unassembled WGS sequence"/>
</dbReference>